<feature type="transmembrane region" description="Helical" evidence="1">
    <location>
        <begin position="33"/>
        <end position="54"/>
    </location>
</feature>
<name>A0A6J5ZVB6_9ZZZZ</name>
<evidence type="ECO:0000313" key="2">
    <source>
        <dbReference type="EMBL" id="CAB4345292.1"/>
    </source>
</evidence>
<organism evidence="2">
    <name type="scientific">freshwater metagenome</name>
    <dbReference type="NCBI Taxonomy" id="449393"/>
    <lineage>
        <taxon>unclassified sequences</taxon>
        <taxon>metagenomes</taxon>
        <taxon>ecological metagenomes</taxon>
    </lineage>
</organism>
<gene>
    <name evidence="2" type="ORF">UFOPK3522_01077</name>
</gene>
<accession>A0A6J5ZVB6</accession>
<dbReference type="AlphaFoldDB" id="A0A6J5ZVB6"/>
<keyword evidence="1" id="KW-0812">Transmembrane</keyword>
<sequence length="64" mass="6974">MSRAHVYRSVGFVLLKGGRFYVRLRYPNLLRQVLTVIASIVAVGVVATLVVALSGRSNVNSMTP</sequence>
<protein>
    <submittedName>
        <fullName evidence="2">Unannotated protein</fullName>
    </submittedName>
</protein>
<dbReference type="EMBL" id="CAESAO010000096">
    <property type="protein sequence ID" value="CAB4345292.1"/>
    <property type="molecule type" value="Genomic_DNA"/>
</dbReference>
<keyword evidence="1" id="KW-0472">Membrane</keyword>
<evidence type="ECO:0000256" key="1">
    <source>
        <dbReference type="SAM" id="Phobius"/>
    </source>
</evidence>
<keyword evidence="1" id="KW-1133">Transmembrane helix</keyword>
<proteinExistence type="predicted"/>
<reference evidence="2" key="1">
    <citation type="submission" date="2020-05" db="EMBL/GenBank/DDBJ databases">
        <authorList>
            <person name="Chiriac C."/>
            <person name="Salcher M."/>
            <person name="Ghai R."/>
            <person name="Kavagutti S V."/>
        </authorList>
    </citation>
    <scope>NUCLEOTIDE SEQUENCE</scope>
</reference>